<protein>
    <submittedName>
        <fullName evidence="7">O-antigen/teichoic acid export membrane protein</fullName>
    </submittedName>
</protein>
<keyword evidence="8" id="KW-1185">Reference proteome</keyword>
<dbReference type="Proteomes" id="UP000295122">
    <property type="component" value="Unassembled WGS sequence"/>
</dbReference>
<sequence length="479" mass="50587">MTLVAIFLVNAGLAFALSLVLASLLGPDAFGRYAIAVSITLVIYTGLFEWLRLSTARFYSRKTQTAARGVRSTLDLAYWVCGAVLGLLSALVIGLGPEPGLSRGLLAAAAFCGLAYGFSEYRLALSRALFLERPYVILAFTRAMLGFLAAAGLAYATREPAYVLGGFALATLLPILLVRGRLADPHAGWRLFERDRLLLFARYAVPLVAASALYQLLPLINRTVLASRDGFTEAGYFALVSELTTRLFQNLGAALDLVLFQLAVRAEEQHGREEAERQVARNAGIIAAIVIPAAAGLWLVWPAFEAIFIPQAFRGHLDGTVPLLVPALAGFALLQYALNPFFQLRHRTAPVVMAALAAVVVNVGVILAWPRLGGSVGFAAAQIAGVAAGLAVLLALAIADGARLPWRDFAVAMGGAAAMTLLLLPTRGLFAPVTALLVQVAAGGGVYLALALAFDLAGCRTLLRQALNRRAGGPGTPGR</sequence>
<evidence type="ECO:0000256" key="5">
    <source>
        <dbReference type="ARBA" id="ARBA00023136"/>
    </source>
</evidence>
<feature type="transmembrane region" description="Helical" evidence="6">
    <location>
        <begin position="199"/>
        <end position="217"/>
    </location>
</feature>
<feature type="transmembrane region" description="Helical" evidence="6">
    <location>
        <begin position="409"/>
        <end position="430"/>
    </location>
</feature>
<feature type="transmembrane region" description="Helical" evidence="6">
    <location>
        <begin position="32"/>
        <end position="55"/>
    </location>
</feature>
<evidence type="ECO:0000313" key="7">
    <source>
        <dbReference type="EMBL" id="TDR87147.1"/>
    </source>
</evidence>
<accession>A0A4R7BSS9</accession>
<reference evidence="7 8" key="1">
    <citation type="submission" date="2019-03" db="EMBL/GenBank/DDBJ databases">
        <title>Genomic Encyclopedia of Type Strains, Phase IV (KMG-IV): sequencing the most valuable type-strain genomes for metagenomic binning, comparative biology and taxonomic classification.</title>
        <authorList>
            <person name="Goeker M."/>
        </authorList>
    </citation>
    <scope>NUCLEOTIDE SEQUENCE [LARGE SCALE GENOMIC DNA]</scope>
    <source>
        <strain evidence="7 8">DSM 25903</strain>
    </source>
</reference>
<evidence type="ECO:0000256" key="1">
    <source>
        <dbReference type="ARBA" id="ARBA00004651"/>
    </source>
</evidence>
<comment type="subcellular location">
    <subcellularLocation>
        <location evidence="1">Cell membrane</location>
        <topology evidence="1">Multi-pass membrane protein</topology>
    </subcellularLocation>
</comment>
<evidence type="ECO:0000256" key="6">
    <source>
        <dbReference type="SAM" id="Phobius"/>
    </source>
</evidence>
<organism evidence="7 8">
    <name type="scientific">Enterovirga rhinocerotis</name>
    <dbReference type="NCBI Taxonomy" id="1339210"/>
    <lineage>
        <taxon>Bacteria</taxon>
        <taxon>Pseudomonadati</taxon>
        <taxon>Pseudomonadota</taxon>
        <taxon>Alphaproteobacteria</taxon>
        <taxon>Hyphomicrobiales</taxon>
        <taxon>Methylobacteriaceae</taxon>
        <taxon>Enterovirga</taxon>
    </lineage>
</organism>
<feature type="transmembrane region" description="Helical" evidence="6">
    <location>
        <begin position="350"/>
        <end position="370"/>
    </location>
</feature>
<evidence type="ECO:0000256" key="3">
    <source>
        <dbReference type="ARBA" id="ARBA00022692"/>
    </source>
</evidence>
<feature type="transmembrane region" description="Helical" evidence="6">
    <location>
        <begin position="161"/>
        <end position="178"/>
    </location>
</feature>
<evidence type="ECO:0000313" key="8">
    <source>
        <dbReference type="Proteomes" id="UP000295122"/>
    </source>
</evidence>
<evidence type="ECO:0000256" key="4">
    <source>
        <dbReference type="ARBA" id="ARBA00022989"/>
    </source>
</evidence>
<feature type="transmembrane region" description="Helical" evidence="6">
    <location>
        <begin position="436"/>
        <end position="457"/>
    </location>
</feature>
<feature type="transmembrane region" description="Helical" evidence="6">
    <location>
        <begin position="76"/>
        <end position="95"/>
    </location>
</feature>
<dbReference type="InterPro" id="IPR050833">
    <property type="entry name" value="Poly_Biosynth_Transport"/>
</dbReference>
<keyword evidence="4 6" id="KW-1133">Transmembrane helix</keyword>
<feature type="transmembrane region" description="Helical" evidence="6">
    <location>
        <begin position="135"/>
        <end position="155"/>
    </location>
</feature>
<keyword evidence="5 6" id="KW-0472">Membrane</keyword>
<dbReference type="GO" id="GO:0005886">
    <property type="term" value="C:plasma membrane"/>
    <property type="evidence" value="ECO:0007669"/>
    <property type="project" value="UniProtKB-SubCell"/>
</dbReference>
<dbReference type="OrthoDB" id="8149983at2"/>
<name>A0A4R7BSS9_9HYPH</name>
<proteinExistence type="predicted"/>
<dbReference type="EMBL" id="SNZR01000016">
    <property type="protein sequence ID" value="TDR87147.1"/>
    <property type="molecule type" value="Genomic_DNA"/>
</dbReference>
<comment type="caution">
    <text evidence="7">The sequence shown here is derived from an EMBL/GenBank/DDBJ whole genome shotgun (WGS) entry which is preliminary data.</text>
</comment>
<evidence type="ECO:0000256" key="2">
    <source>
        <dbReference type="ARBA" id="ARBA00022475"/>
    </source>
</evidence>
<feature type="transmembrane region" description="Helical" evidence="6">
    <location>
        <begin position="376"/>
        <end position="397"/>
    </location>
</feature>
<dbReference type="PANTHER" id="PTHR30250">
    <property type="entry name" value="PST FAMILY PREDICTED COLANIC ACID TRANSPORTER"/>
    <property type="match status" value="1"/>
</dbReference>
<gene>
    <name evidence="7" type="ORF">EV668_4227</name>
</gene>
<feature type="transmembrane region" description="Helical" evidence="6">
    <location>
        <begin position="285"/>
        <end position="309"/>
    </location>
</feature>
<dbReference type="RefSeq" id="WP_133773819.1">
    <property type="nucleotide sequence ID" value="NZ_SNZR01000016.1"/>
</dbReference>
<feature type="transmembrane region" description="Helical" evidence="6">
    <location>
        <begin position="321"/>
        <end position="338"/>
    </location>
</feature>
<keyword evidence="2" id="KW-1003">Cell membrane</keyword>
<dbReference type="AlphaFoldDB" id="A0A4R7BSS9"/>
<keyword evidence="3 6" id="KW-0812">Transmembrane</keyword>
<dbReference type="PANTHER" id="PTHR30250:SF11">
    <property type="entry name" value="O-ANTIGEN TRANSPORTER-RELATED"/>
    <property type="match status" value="1"/>
</dbReference>